<name>A0A9P4LZD4_9PEZI</name>
<evidence type="ECO:0000256" key="1">
    <source>
        <dbReference type="SAM" id="MobiDB-lite"/>
    </source>
</evidence>
<sequence>MGLPTRKFKLAVRTLKVVIKRKIKARNRPAAPGVAEKDDVINHAPQNQDRSPPDLKLKQPTDSDHKAASEPATQTSSSPATGHSRKKCKMIRNLLGTDDERAPQATAGPSDGWEIYQREMFGSILDVTDKALIELVVSSVPIPGFSTERKEAARAKATVTRNTEGQNNRVFIVDFGGEEPMKVCVRVPACGRVGLWTDIDAGALRDYALTMKYIKDNTGCPVPGVFGYDTTLENAIGAPYIAMSFMKGRGAAEVWQNQGPDKEQKRQTLLKSLAKAISELRVLEFNGMGGLQFPTDDTALPSIGPVYFANFGNTTRDAEFFKCQEEFVGDGPFDNSVSSARKEIQRWLAAGEEDYKNHELTDEEYHESLGMFKYFSMMIDLLPGPSDEPGVAPETFVLVPPDYDLQNLLADDNGNITAILDWDRVETVPRYYGWARTPDFLQADWEAQYYWPHVNGLTESPLAMDRYRADFARYMGEACGIDGRDGGKDSCFTARSHLYYQLYKVVGESEGMLCFLDKVLREVCPRVDMTEHLTLLGRDGFNEEDESVVRDRLQKLFVG</sequence>
<gene>
    <name evidence="3" type="ORF">K490DRAFT_62286</name>
</gene>
<organism evidence="3 4">
    <name type="scientific">Saccharata proteae CBS 121410</name>
    <dbReference type="NCBI Taxonomy" id="1314787"/>
    <lineage>
        <taxon>Eukaryota</taxon>
        <taxon>Fungi</taxon>
        <taxon>Dikarya</taxon>
        <taxon>Ascomycota</taxon>
        <taxon>Pezizomycotina</taxon>
        <taxon>Dothideomycetes</taxon>
        <taxon>Dothideomycetes incertae sedis</taxon>
        <taxon>Botryosphaeriales</taxon>
        <taxon>Saccharataceae</taxon>
        <taxon>Saccharata</taxon>
    </lineage>
</organism>
<feature type="compositionally biased region" description="Polar residues" evidence="1">
    <location>
        <begin position="71"/>
        <end position="81"/>
    </location>
</feature>
<evidence type="ECO:0000313" key="4">
    <source>
        <dbReference type="Proteomes" id="UP000799776"/>
    </source>
</evidence>
<protein>
    <recommendedName>
        <fullName evidence="2">Aminoglycoside phosphotransferase domain-containing protein</fullName>
    </recommendedName>
</protein>
<dbReference type="EMBL" id="ML978712">
    <property type="protein sequence ID" value="KAF2090955.1"/>
    <property type="molecule type" value="Genomic_DNA"/>
</dbReference>
<dbReference type="InterPro" id="IPR002575">
    <property type="entry name" value="Aminoglycoside_PTrfase"/>
</dbReference>
<dbReference type="SUPFAM" id="SSF56112">
    <property type="entry name" value="Protein kinase-like (PK-like)"/>
    <property type="match status" value="1"/>
</dbReference>
<evidence type="ECO:0000313" key="3">
    <source>
        <dbReference type="EMBL" id="KAF2090955.1"/>
    </source>
</evidence>
<accession>A0A9P4LZD4</accession>
<dbReference type="InterPro" id="IPR011009">
    <property type="entry name" value="Kinase-like_dom_sf"/>
</dbReference>
<dbReference type="Proteomes" id="UP000799776">
    <property type="component" value="Unassembled WGS sequence"/>
</dbReference>
<dbReference type="OrthoDB" id="10003767at2759"/>
<dbReference type="Pfam" id="PF01636">
    <property type="entry name" value="APH"/>
    <property type="match status" value="1"/>
</dbReference>
<proteinExistence type="predicted"/>
<dbReference type="AlphaFoldDB" id="A0A9P4LZD4"/>
<dbReference type="InterPro" id="IPR051678">
    <property type="entry name" value="AGP_Transferase"/>
</dbReference>
<comment type="caution">
    <text evidence="3">The sequence shown here is derived from an EMBL/GenBank/DDBJ whole genome shotgun (WGS) entry which is preliminary data.</text>
</comment>
<dbReference type="PANTHER" id="PTHR21310">
    <property type="entry name" value="AMINOGLYCOSIDE PHOSPHOTRANSFERASE-RELATED-RELATED"/>
    <property type="match status" value="1"/>
</dbReference>
<keyword evidence="4" id="KW-1185">Reference proteome</keyword>
<evidence type="ECO:0000259" key="2">
    <source>
        <dbReference type="Pfam" id="PF01636"/>
    </source>
</evidence>
<feature type="region of interest" description="Disordered" evidence="1">
    <location>
        <begin position="23"/>
        <end position="87"/>
    </location>
</feature>
<dbReference type="PANTHER" id="PTHR21310:SF51">
    <property type="entry name" value="AMINOGLYCOSIDE PHOSPHOTRANSFERASE DOMAIN-CONTAINING PROTEIN"/>
    <property type="match status" value="1"/>
</dbReference>
<reference evidence="3" key="1">
    <citation type="journal article" date="2020" name="Stud. Mycol.">
        <title>101 Dothideomycetes genomes: a test case for predicting lifestyles and emergence of pathogens.</title>
        <authorList>
            <person name="Haridas S."/>
            <person name="Albert R."/>
            <person name="Binder M."/>
            <person name="Bloem J."/>
            <person name="Labutti K."/>
            <person name="Salamov A."/>
            <person name="Andreopoulos B."/>
            <person name="Baker S."/>
            <person name="Barry K."/>
            <person name="Bills G."/>
            <person name="Bluhm B."/>
            <person name="Cannon C."/>
            <person name="Castanera R."/>
            <person name="Culley D."/>
            <person name="Daum C."/>
            <person name="Ezra D."/>
            <person name="Gonzalez J."/>
            <person name="Henrissat B."/>
            <person name="Kuo A."/>
            <person name="Liang C."/>
            <person name="Lipzen A."/>
            <person name="Lutzoni F."/>
            <person name="Magnuson J."/>
            <person name="Mondo S."/>
            <person name="Nolan M."/>
            <person name="Ohm R."/>
            <person name="Pangilinan J."/>
            <person name="Park H.-J."/>
            <person name="Ramirez L."/>
            <person name="Alfaro M."/>
            <person name="Sun H."/>
            <person name="Tritt A."/>
            <person name="Yoshinaga Y."/>
            <person name="Zwiers L.-H."/>
            <person name="Turgeon B."/>
            <person name="Goodwin S."/>
            <person name="Spatafora J."/>
            <person name="Crous P."/>
            <person name="Grigoriev I."/>
        </authorList>
    </citation>
    <scope>NUCLEOTIDE SEQUENCE</scope>
    <source>
        <strain evidence="3">CBS 121410</strain>
    </source>
</reference>
<feature type="compositionally biased region" description="Basic and acidic residues" evidence="1">
    <location>
        <begin position="51"/>
        <end position="68"/>
    </location>
</feature>
<feature type="domain" description="Aminoglycoside phosphotransferase" evidence="2">
    <location>
        <begin position="159"/>
        <end position="432"/>
    </location>
</feature>